<accession>A0A2P5ETL9</accession>
<dbReference type="InParanoid" id="A0A2P5ETL9"/>
<organism evidence="2 3">
    <name type="scientific">Trema orientale</name>
    <name type="common">Charcoal tree</name>
    <name type="synonym">Celtis orientalis</name>
    <dbReference type="NCBI Taxonomy" id="63057"/>
    <lineage>
        <taxon>Eukaryota</taxon>
        <taxon>Viridiplantae</taxon>
        <taxon>Streptophyta</taxon>
        <taxon>Embryophyta</taxon>
        <taxon>Tracheophyta</taxon>
        <taxon>Spermatophyta</taxon>
        <taxon>Magnoliopsida</taxon>
        <taxon>eudicotyledons</taxon>
        <taxon>Gunneridae</taxon>
        <taxon>Pentapetalae</taxon>
        <taxon>rosids</taxon>
        <taxon>fabids</taxon>
        <taxon>Rosales</taxon>
        <taxon>Cannabaceae</taxon>
        <taxon>Trema</taxon>
    </lineage>
</organism>
<reference evidence="3" key="1">
    <citation type="submission" date="2016-06" db="EMBL/GenBank/DDBJ databases">
        <title>Parallel loss of symbiosis genes in relatives of nitrogen-fixing non-legume Parasponia.</title>
        <authorList>
            <person name="Van Velzen R."/>
            <person name="Holmer R."/>
            <person name="Bu F."/>
            <person name="Rutten L."/>
            <person name="Van Zeijl A."/>
            <person name="Liu W."/>
            <person name="Santuari L."/>
            <person name="Cao Q."/>
            <person name="Sharma T."/>
            <person name="Shen D."/>
            <person name="Roswanjaya Y."/>
            <person name="Wardhani T."/>
            <person name="Kalhor M.S."/>
            <person name="Jansen J."/>
            <person name="Van den Hoogen J."/>
            <person name="Gungor B."/>
            <person name="Hartog M."/>
            <person name="Hontelez J."/>
            <person name="Verver J."/>
            <person name="Yang W.-C."/>
            <person name="Schijlen E."/>
            <person name="Repin R."/>
            <person name="Schilthuizen M."/>
            <person name="Schranz E."/>
            <person name="Heidstra R."/>
            <person name="Miyata K."/>
            <person name="Fedorova E."/>
            <person name="Kohlen W."/>
            <person name="Bisseling T."/>
            <person name="Smit S."/>
            <person name="Geurts R."/>
        </authorList>
    </citation>
    <scope>NUCLEOTIDE SEQUENCE [LARGE SCALE GENOMIC DNA]</scope>
    <source>
        <strain evidence="3">cv. RG33-2</strain>
    </source>
</reference>
<keyword evidence="3" id="KW-1185">Reference proteome</keyword>
<comment type="caution">
    <text evidence="2">The sequence shown here is derived from an EMBL/GenBank/DDBJ whole genome shotgun (WGS) entry which is preliminary data.</text>
</comment>
<sequence length="93" mass="10434">MTLLTSISVVYQTDTATISELLWDKGEKANKRRTAMMRTGTMRRRSGGGGSGGRTSGSTRRNRVRIINTITDLTLKNLIINLKQWLSSLILFF</sequence>
<dbReference type="Proteomes" id="UP000237000">
    <property type="component" value="Unassembled WGS sequence"/>
</dbReference>
<dbReference type="OrthoDB" id="10446745at2759"/>
<evidence type="ECO:0000256" key="1">
    <source>
        <dbReference type="SAM" id="MobiDB-lite"/>
    </source>
</evidence>
<dbReference type="EMBL" id="JXTC01000100">
    <property type="protein sequence ID" value="PON88901.1"/>
    <property type="molecule type" value="Genomic_DNA"/>
</dbReference>
<dbReference type="AlphaFoldDB" id="A0A2P5ETL9"/>
<evidence type="ECO:0000313" key="2">
    <source>
        <dbReference type="EMBL" id="PON88901.1"/>
    </source>
</evidence>
<name>A0A2P5ETL9_TREOI</name>
<feature type="region of interest" description="Disordered" evidence="1">
    <location>
        <begin position="40"/>
        <end position="60"/>
    </location>
</feature>
<proteinExistence type="predicted"/>
<protein>
    <submittedName>
        <fullName evidence="2">Uncharacterized protein</fullName>
    </submittedName>
</protein>
<gene>
    <name evidence="2" type="ORF">TorRG33x02_152840</name>
</gene>
<evidence type="ECO:0000313" key="3">
    <source>
        <dbReference type="Proteomes" id="UP000237000"/>
    </source>
</evidence>